<feature type="disulfide bond" evidence="6">
    <location>
        <begin position="435"/>
        <end position="443"/>
    </location>
</feature>
<dbReference type="GO" id="GO:0016158">
    <property type="term" value="F:inositol hexakisphosphate 3-phosphatase activity"/>
    <property type="evidence" value="ECO:0007669"/>
    <property type="project" value="UniProtKB-EC"/>
</dbReference>
<dbReference type="PIRSF" id="PIRSF000894">
    <property type="entry name" value="Acid_phosphatase"/>
    <property type="match status" value="1"/>
</dbReference>
<evidence type="ECO:0000256" key="7">
    <source>
        <dbReference type="SAM" id="SignalP"/>
    </source>
</evidence>
<dbReference type="InterPro" id="IPR016274">
    <property type="entry name" value="Histidine_acid_Pase_euk"/>
</dbReference>
<dbReference type="EC" id="3.1.3.8" evidence="2"/>
<dbReference type="InterPro" id="IPR029033">
    <property type="entry name" value="His_PPase_superfam"/>
</dbReference>
<feature type="active site" description="Proton donor" evidence="5">
    <location>
        <position position="358"/>
    </location>
</feature>
<reference evidence="8 9" key="1">
    <citation type="submission" date="2016-12" db="EMBL/GenBank/DDBJ databases">
        <title>The genomes of Aspergillus section Nigri reveals drivers in fungal speciation.</title>
        <authorList>
            <consortium name="DOE Joint Genome Institute"/>
            <person name="Vesth T.C."/>
            <person name="Nybo J."/>
            <person name="Theobald S."/>
            <person name="Brandl J."/>
            <person name="Frisvad J.C."/>
            <person name="Nielsen K.F."/>
            <person name="Lyhne E.K."/>
            <person name="Kogle M.E."/>
            <person name="Kuo A."/>
            <person name="Riley R."/>
            <person name="Clum A."/>
            <person name="Nolan M."/>
            <person name="Lipzen A."/>
            <person name="Salamov A."/>
            <person name="Henrissat B."/>
            <person name="Wiebenga A."/>
            <person name="De Vries R.P."/>
            <person name="Grigoriev I.V."/>
            <person name="Mortensen U.H."/>
            <person name="Andersen M.R."/>
            <person name="Baker S.E."/>
        </authorList>
    </citation>
    <scope>NUCLEOTIDE SEQUENCE [LARGE SCALE GENOMIC DNA]</scope>
    <source>
        <strain evidence="8 9">JOP 1030-1</strain>
    </source>
</reference>
<dbReference type="EMBL" id="KZ821301">
    <property type="protein sequence ID" value="PYH40111.1"/>
    <property type="molecule type" value="Genomic_DNA"/>
</dbReference>
<dbReference type="Pfam" id="PF00328">
    <property type="entry name" value="His_Phos_2"/>
    <property type="match status" value="1"/>
</dbReference>
<dbReference type="PANTHER" id="PTHR20963:SF23">
    <property type="entry name" value="3-PHYTASE"/>
    <property type="match status" value="1"/>
</dbReference>
<evidence type="ECO:0000256" key="5">
    <source>
        <dbReference type="PIRSR" id="PIRSR000894-1"/>
    </source>
</evidence>
<organism evidence="8 9">
    <name type="scientific">Aspergillus saccharolyticus JOP 1030-1</name>
    <dbReference type="NCBI Taxonomy" id="1450539"/>
    <lineage>
        <taxon>Eukaryota</taxon>
        <taxon>Fungi</taxon>
        <taxon>Dikarya</taxon>
        <taxon>Ascomycota</taxon>
        <taxon>Pezizomycotina</taxon>
        <taxon>Eurotiomycetes</taxon>
        <taxon>Eurotiomycetidae</taxon>
        <taxon>Eurotiales</taxon>
        <taxon>Aspergillaceae</taxon>
        <taxon>Aspergillus</taxon>
        <taxon>Aspergillus subgen. Circumdati</taxon>
    </lineage>
</organism>
<feature type="disulfide bond" evidence="6">
    <location>
        <begin position="270"/>
        <end position="284"/>
    </location>
</feature>
<evidence type="ECO:0000256" key="2">
    <source>
        <dbReference type="ARBA" id="ARBA00012632"/>
    </source>
</evidence>
<dbReference type="AlphaFoldDB" id="A0A318YYN3"/>
<keyword evidence="3" id="KW-0378">Hydrolase</keyword>
<feature type="signal peptide" evidence="7">
    <location>
        <begin position="1"/>
        <end position="19"/>
    </location>
</feature>
<dbReference type="CDD" id="cd07061">
    <property type="entry name" value="HP_HAP_like"/>
    <property type="match status" value="1"/>
</dbReference>
<comment type="similarity">
    <text evidence="1">Belongs to the histidine acid phosphatase family.</text>
</comment>
<evidence type="ECO:0000256" key="4">
    <source>
        <dbReference type="ARBA" id="ARBA00023180"/>
    </source>
</evidence>
<dbReference type="RefSeq" id="XP_025426093.1">
    <property type="nucleotide sequence ID" value="XM_025572365.1"/>
</dbReference>
<feature type="chain" id="PRO_5016353292" description="3-phytase" evidence="7">
    <location>
        <begin position="20"/>
        <end position="496"/>
    </location>
</feature>
<keyword evidence="4" id="KW-0325">Glycoprotein</keyword>
<dbReference type="InterPro" id="IPR033379">
    <property type="entry name" value="Acid_Pase_AS"/>
</dbReference>
<evidence type="ECO:0000256" key="6">
    <source>
        <dbReference type="PIRSR" id="PIRSR000894-2"/>
    </source>
</evidence>
<feature type="disulfide bond" evidence="6">
    <location>
        <begin position="67"/>
        <end position="407"/>
    </location>
</feature>
<dbReference type="Gene3D" id="3.40.50.1240">
    <property type="entry name" value="Phosphoglycerate mutase-like"/>
    <property type="match status" value="1"/>
</dbReference>
<evidence type="ECO:0000256" key="3">
    <source>
        <dbReference type="ARBA" id="ARBA00022801"/>
    </source>
</evidence>
<dbReference type="GO" id="GO:0009277">
    <property type="term" value="C:fungal-type cell wall"/>
    <property type="evidence" value="ECO:0007669"/>
    <property type="project" value="TreeGrafter"/>
</dbReference>
<keyword evidence="7" id="KW-0732">Signal</keyword>
<proteinExistence type="inferred from homology"/>
<evidence type="ECO:0000313" key="9">
    <source>
        <dbReference type="Proteomes" id="UP000248349"/>
    </source>
</evidence>
<name>A0A318YYN3_9EURO</name>
<dbReference type="STRING" id="1450539.A0A318YYN3"/>
<sequence>MATTLAALTALLGVGVANAGPVLSPAQDILFPSTAHSSNPLIYSGGNTPYFTGPNVNGIANEVPEQCTVQQAAYIVRHGSRFPDSGSYSSWVALEEKIQAAVQSEGFEARGALSFIADWKTVLTNTTLQMSQESMTGRKEAVDLGYTLRARYPDFYEDGQPFYVWANQYAYPISTSRVVQTAQAFLLGYMYEFADTYGTVVSVNSTGSVNAIGNSLGPSDACPLYVNDAYNNVTNWDATWMPAAIKRINALVSGNLTFTETDLTFFPYLCAYESQIKGRLSDWCNVFTQDELTKYAYSQDLSYWYGVGPGSSDPTKLLFLPFLESFLDLLAQGPDQNGTNVDGTPFTVPKLIMAFLNDNQIAELTAGMDLFKDQESLPDDKIPANHLYNVAHFITMRGTVAFEVLNCETTTNKKTTEETYLRILLNDAVYPLPMCKDGPGSSCLLSEYVTYIKKKNAEAGNFIDYCNVTEAGHPETVAGASFFTDLTQDFLTLVSP</sequence>
<dbReference type="InterPro" id="IPR000560">
    <property type="entry name" value="His_Pase_clade-2"/>
</dbReference>
<protein>
    <recommendedName>
        <fullName evidence="2">3-phytase</fullName>
        <ecNumber evidence="2">3.1.3.8</ecNumber>
    </recommendedName>
</protein>
<dbReference type="GeneID" id="37073593"/>
<keyword evidence="6" id="KW-1015">Disulfide bond</keyword>
<gene>
    <name evidence="8" type="ORF">BP01DRAFT_309033</name>
</gene>
<dbReference type="OrthoDB" id="6509975at2759"/>
<accession>A0A318YYN3</accession>
<dbReference type="GO" id="GO:0003993">
    <property type="term" value="F:acid phosphatase activity"/>
    <property type="evidence" value="ECO:0007669"/>
    <property type="project" value="TreeGrafter"/>
</dbReference>
<evidence type="ECO:0000313" key="8">
    <source>
        <dbReference type="EMBL" id="PYH40111.1"/>
    </source>
</evidence>
<feature type="active site" description="Nucleophile" evidence="5">
    <location>
        <position position="78"/>
    </location>
</feature>
<evidence type="ECO:0000256" key="1">
    <source>
        <dbReference type="ARBA" id="ARBA00005375"/>
    </source>
</evidence>
<keyword evidence="9" id="KW-1185">Reference proteome</keyword>
<dbReference type="PANTHER" id="PTHR20963">
    <property type="entry name" value="MULTIPLE INOSITOL POLYPHOSPHATE PHOSPHATASE-RELATED"/>
    <property type="match status" value="1"/>
</dbReference>
<dbReference type="PROSITE" id="PS00616">
    <property type="entry name" value="HIS_ACID_PHOSPHAT_1"/>
    <property type="match status" value="1"/>
</dbReference>
<dbReference type="SUPFAM" id="SSF53254">
    <property type="entry name" value="Phosphoglycerate mutase-like"/>
    <property type="match status" value="1"/>
</dbReference>
<dbReference type="Proteomes" id="UP000248349">
    <property type="component" value="Unassembled WGS sequence"/>
</dbReference>